<keyword evidence="2" id="KW-0378">Hydrolase</keyword>
<gene>
    <name evidence="2" type="ORF">ACFQ3C_04630</name>
</gene>
<evidence type="ECO:0000259" key="1">
    <source>
        <dbReference type="Pfam" id="PF04480"/>
    </source>
</evidence>
<protein>
    <submittedName>
        <fullName evidence="2">Endonuclease domain-containing protein</fullName>
    </submittedName>
</protein>
<dbReference type="GO" id="GO:0004519">
    <property type="term" value="F:endonuclease activity"/>
    <property type="evidence" value="ECO:0007669"/>
    <property type="project" value="UniProtKB-KW"/>
</dbReference>
<organism evidence="2 3">
    <name type="scientific">Seohaeicola saemankumensis</name>
    <dbReference type="NCBI Taxonomy" id="481181"/>
    <lineage>
        <taxon>Bacteria</taxon>
        <taxon>Pseudomonadati</taxon>
        <taxon>Pseudomonadota</taxon>
        <taxon>Alphaproteobacteria</taxon>
        <taxon>Rhodobacterales</taxon>
        <taxon>Roseobacteraceae</taxon>
        <taxon>Seohaeicola</taxon>
    </lineage>
</organism>
<name>A0ABW3TD44_9RHOB</name>
<evidence type="ECO:0000313" key="3">
    <source>
        <dbReference type="Proteomes" id="UP001597151"/>
    </source>
</evidence>
<dbReference type="SUPFAM" id="SSF52980">
    <property type="entry name" value="Restriction endonuclease-like"/>
    <property type="match status" value="1"/>
</dbReference>
<proteinExistence type="predicted"/>
<feature type="domain" description="DUF559" evidence="1">
    <location>
        <begin position="60"/>
        <end position="163"/>
    </location>
</feature>
<sequence length="190" mass="22135">MPRSKADWDAWFARREGKQTYSKGTKKVKKLPATQTGRRASVIGERSYQEHVFQRSHIEKYADYRRANPTPAEAEFQRFLNELNGGALRRKFVREHVISGKWIVDFFFPDIRLAVEIDGSIHLTGIQKNKDKMKDADAKRFDITVLRLTNSEVAGNKQRLTVKLREAWRSALQRENQIIGKPYYGQKLPE</sequence>
<dbReference type="RefSeq" id="WP_380789294.1">
    <property type="nucleotide sequence ID" value="NZ_JBHTKR010000002.1"/>
</dbReference>
<dbReference type="Proteomes" id="UP001597151">
    <property type="component" value="Unassembled WGS sequence"/>
</dbReference>
<dbReference type="EMBL" id="JBHTKR010000002">
    <property type="protein sequence ID" value="MFD1193946.1"/>
    <property type="molecule type" value="Genomic_DNA"/>
</dbReference>
<evidence type="ECO:0000313" key="2">
    <source>
        <dbReference type="EMBL" id="MFD1193946.1"/>
    </source>
</evidence>
<dbReference type="InterPro" id="IPR011335">
    <property type="entry name" value="Restrct_endonuc-II-like"/>
</dbReference>
<keyword evidence="2" id="KW-0255">Endonuclease</keyword>
<keyword evidence="3" id="KW-1185">Reference proteome</keyword>
<comment type="caution">
    <text evidence="2">The sequence shown here is derived from an EMBL/GenBank/DDBJ whole genome shotgun (WGS) entry which is preliminary data.</text>
</comment>
<dbReference type="Pfam" id="PF04480">
    <property type="entry name" value="DUF559"/>
    <property type="match status" value="1"/>
</dbReference>
<accession>A0ABW3TD44</accession>
<reference evidence="3" key="1">
    <citation type="journal article" date="2019" name="Int. J. Syst. Evol. Microbiol.">
        <title>The Global Catalogue of Microorganisms (GCM) 10K type strain sequencing project: providing services to taxonomists for standard genome sequencing and annotation.</title>
        <authorList>
            <consortium name="The Broad Institute Genomics Platform"/>
            <consortium name="The Broad Institute Genome Sequencing Center for Infectious Disease"/>
            <person name="Wu L."/>
            <person name="Ma J."/>
        </authorList>
    </citation>
    <scope>NUCLEOTIDE SEQUENCE [LARGE SCALE GENOMIC DNA]</scope>
    <source>
        <strain evidence="3">CCUG 55328</strain>
    </source>
</reference>
<dbReference type="Gene3D" id="3.40.960.10">
    <property type="entry name" value="VSR Endonuclease"/>
    <property type="match status" value="1"/>
</dbReference>
<keyword evidence="2" id="KW-0540">Nuclease</keyword>
<dbReference type="InterPro" id="IPR007569">
    <property type="entry name" value="DUF559"/>
</dbReference>